<protein>
    <submittedName>
        <fullName evidence="1">Uncharacterized protein</fullName>
    </submittedName>
</protein>
<dbReference type="AlphaFoldDB" id="A0A6A1WMJ1"/>
<proteinExistence type="predicted"/>
<dbReference type="EMBL" id="RXIC02000019">
    <property type="protein sequence ID" value="KAB1226545.1"/>
    <property type="molecule type" value="Genomic_DNA"/>
</dbReference>
<dbReference type="Proteomes" id="UP000516437">
    <property type="component" value="Chromosome 1"/>
</dbReference>
<name>A0A6A1WMJ1_9ROSI</name>
<gene>
    <name evidence="1" type="ORF">CJ030_MR1G001441</name>
</gene>
<organism evidence="1 2">
    <name type="scientific">Morella rubra</name>
    <name type="common">Chinese bayberry</name>
    <dbReference type="NCBI Taxonomy" id="262757"/>
    <lineage>
        <taxon>Eukaryota</taxon>
        <taxon>Viridiplantae</taxon>
        <taxon>Streptophyta</taxon>
        <taxon>Embryophyta</taxon>
        <taxon>Tracheophyta</taxon>
        <taxon>Spermatophyta</taxon>
        <taxon>Magnoliopsida</taxon>
        <taxon>eudicotyledons</taxon>
        <taxon>Gunneridae</taxon>
        <taxon>Pentapetalae</taxon>
        <taxon>rosids</taxon>
        <taxon>fabids</taxon>
        <taxon>Fagales</taxon>
        <taxon>Myricaceae</taxon>
        <taxon>Morella</taxon>
    </lineage>
</organism>
<reference evidence="1 2" key="1">
    <citation type="journal article" date="2019" name="Plant Biotechnol. J.">
        <title>The red bayberry genome and genetic basis of sex determination.</title>
        <authorList>
            <person name="Jia H.M."/>
            <person name="Jia H.J."/>
            <person name="Cai Q.L."/>
            <person name="Wang Y."/>
            <person name="Zhao H.B."/>
            <person name="Yang W.F."/>
            <person name="Wang G.Y."/>
            <person name="Li Y.H."/>
            <person name="Zhan D.L."/>
            <person name="Shen Y.T."/>
            <person name="Niu Q.F."/>
            <person name="Chang L."/>
            <person name="Qiu J."/>
            <person name="Zhao L."/>
            <person name="Xie H.B."/>
            <person name="Fu W.Y."/>
            <person name="Jin J."/>
            <person name="Li X.W."/>
            <person name="Jiao Y."/>
            <person name="Zhou C.C."/>
            <person name="Tu T."/>
            <person name="Chai C.Y."/>
            <person name="Gao J.L."/>
            <person name="Fan L.J."/>
            <person name="van de Weg E."/>
            <person name="Wang J.Y."/>
            <person name="Gao Z.S."/>
        </authorList>
    </citation>
    <scope>NUCLEOTIDE SEQUENCE [LARGE SCALE GENOMIC DNA]</scope>
    <source>
        <tissue evidence="1">Leaves</tissue>
    </source>
</reference>
<comment type="caution">
    <text evidence="1">The sequence shown here is derived from an EMBL/GenBank/DDBJ whole genome shotgun (WGS) entry which is preliminary data.</text>
</comment>
<evidence type="ECO:0000313" key="2">
    <source>
        <dbReference type="Proteomes" id="UP000516437"/>
    </source>
</evidence>
<evidence type="ECO:0000313" key="1">
    <source>
        <dbReference type="EMBL" id="KAB1226545.1"/>
    </source>
</evidence>
<accession>A0A6A1WMJ1</accession>
<sequence>MHDLRSTFKLYPAIMEFHATRVFLGICSKTSIAMSKQPTIHVHKHRADETIQHKPFSHQLHVNLLPSFQVKKPST</sequence>
<keyword evidence="2" id="KW-1185">Reference proteome</keyword>